<keyword evidence="2" id="KW-1185">Reference proteome</keyword>
<accession>A0ABS1H840</accession>
<evidence type="ECO:0000313" key="2">
    <source>
        <dbReference type="Proteomes" id="UP000618943"/>
    </source>
</evidence>
<gene>
    <name evidence="1" type="ORF">JFL43_12110</name>
</gene>
<dbReference type="EMBL" id="JAEOAH010000015">
    <property type="protein sequence ID" value="MBK3495583.1"/>
    <property type="molecule type" value="Genomic_DNA"/>
</dbReference>
<proteinExistence type="predicted"/>
<protein>
    <submittedName>
        <fullName evidence="1">Tn3 family transposase</fullName>
    </submittedName>
</protein>
<dbReference type="Proteomes" id="UP000618943">
    <property type="component" value="Unassembled WGS sequence"/>
</dbReference>
<comment type="caution">
    <text evidence="1">The sequence shown here is derived from an EMBL/GenBank/DDBJ whole genome shotgun (WGS) entry which is preliminary data.</text>
</comment>
<name>A0ABS1H840_9BACL</name>
<evidence type="ECO:0000313" key="1">
    <source>
        <dbReference type="EMBL" id="MBK3495583.1"/>
    </source>
</evidence>
<reference evidence="1 2" key="1">
    <citation type="submission" date="2020-12" db="EMBL/GenBank/DDBJ databases">
        <title>YIM B01967 draft genome.</title>
        <authorList>
            <person name="Yan X."/>
        </authorList>
    </citation>
    <scope>NUCLEOTIDE SEQUENCE [LARGE SCALE GENOMIC DNA]</scope>
    <source>
        <strain evidence="1 2">YIM B01967</strain>
    </source>
</reference>
<organism evidence="1 2">
    <name type="scientific">Viridibacillus soli</name>
    <dbReference type="NCBI Taxonomy" id="2798301"/>
    <lineage>
        <taxon>Bacteria</taxon>
        <taxon>Bacillati</taxon>
        <taxon>Bacillota</taxon>
        <taxon>Bacilli</taxon>
        <taxon>Bacillales</taxon>
        <taxon>Caryophanaceae</taxon>
        <taxon>Viridibacillus</taxon>
    </lineage>
</organism>
<sequence>MCLLGRDKSNEELNRRIQQGLNKRETINHLARILSFKKRGPLSHTV</sequence>